<organism evidence="1 2">
    <name type="scientific">Pedobacter psychroterrae</name>
    <dbReference type="NCBI Taxonomy" id="2530453"/>
    <lineage>
        <taxon>Bacteria</taxon>
        <taxon>Pseudomonadati</taxon>
        <taxon>Bacteroidota</taxon>
        <taxon>Sphingobacteriia</taxon>
        <taxon>Sphingobacteriales</taxon>
        <taxon>Sphingobacteriaceae</taxon>
        <taxon>Pedobacter</taxon>
    </lineage>
</organism>
<name>A0A4R0NKC8_9SPHI</name>
<sequence length="127" mass="15215">MFDDRFLDKSKINNYEWIVDFILNGDKVHNRLAIEHIGDILFYLNKNDKERDMQDPELKRAAFTVIKALLDTNAVELDWEHGWAMSKYNSPPRTDEEIFDILDKFWYKDDGFGLDKNYLLFFKRKTG</sequence>
<dbReference type="RefSeq" id="WP_131597277.1">
    <property type="nucleotide sequence ID" value="NZ_SJSL01000005.1"/>
</dbReference>
<dbReference type="EMBL" id="SJSL01000005">
    <property type="protein sequence ID" value="TCC99942.1"/>
    <property type="molecule type" value="Genomic_DNA"/>
</dbReference>
<reference evidence="1 2" key="1">
    <citation type="submission" date="2019-02" db="EMBL/GenBank/DDBJ databases">
        <title>Pedobacter sp. RP-1-14 sp. nov., isolated from Arctic soil.</title>
        <authorList>
            <person name="Dahal R.H."/>
        </authorList>
    </citation>
    <scope>NUCLEOTIDE SEQUENCE [LARGE SCALE GENOMIC DNA]</scope>
    <source>
        <strain evidence="1 2">RP-1-14</strain>
    </source>
</reference>
<gene>
    <name evidence="1" type="ORF">EZ437_17030</name>
</gene>
<proteinExistence type="predicted"/>
<dbReference type="OrthoDB" id="1502162at2"/>
<evidence type="ECO:0000313" key="2">
    <source>
        <dbReference type="Proteomes" id="UP000293347"/>
    </source>
</evidence>
<comment type="caution">
    <text evidence="1">The sequence shown here is derived from an EMBL/GenBank/DDBJ whole genome shotgun (WGS) entry which is preliminary data.</text>
</comment>
<evidence type="ECO:0000313" key="1">
    <source>
        <dbReference type="EMBL" id="TCC99942.1"/>
    </source>
</evidence>
<accession>A0A4R0NKC8</accession>
<protein>
    <submittedName>
        <fullName evidence="1">Uncharacterized protein</fullName>
    </submittedName>
</protein>
<dbReference type="AlphaFoldDB" id="A0A4R0NKC8"/>
<dbReference type="Proteomes" id="UP000293347">
    <property type="component" value="Unassembled WGS sequence"/>
</dbReference>
<keyword evidence="2" id="KW-1185">Reference proteome</keyword>